<keyword evidence="2" id="KW-1185">Reference proteome</keyword>
<dbReference type="EMBL" id="BAABAZ010000004">
    <property type="protein sequence ID" value="GAA4283152.1"/>
    <property type="molecule type" value="Genomic_DNA"/>
</dbReference>
<accession>A0ABP8EGS6</accession>
<comment type="caution">
    <text evidence="1">The sequence shown here is derived from an EMBL/GenBank/DDBJ whole genome shotgun (WGS) entry which is preliminary data.</text>
</comment>
<gene>
    <name evidence="1" type="ORF">GCM10022261_06830</name>
</gene>
<evidence type="ECO:0000313" key="1">
    <source>
        <dbReference type="EMBL" id="GAA4283152.1"/>
    </source>
</evidence>
<organism evidence="1 2">
    <name type="scientific">Brevibacterium daeguense</name>
    <dbReference type="NCBI Taxonomy" id="909936"/>
    <lineage>
        <taxon>Bacteria</taxon>
        <taxon>Bacillati</taxon>
        <taxon>Actinomycetota</taxon>
        <taxon>Actinomycetes</taxon>
        <taxon>Micrococcales</taxon>
        <taxon>Brevibacteriaceae</taxon>
        <taxon>Brevibacterium</taxon>
    </lineage>
</organism>
<protein>
    <submittedName>
        <fullName evidence="1">Uncharacterized protein</fullName>
    </submittedName>
</protein>
<proteinExistence type="predicted"/>
<sequence>MVLLALLAFAALTAARINTLVSHLESASEASQDFVAALTEDPEGTGPHLAAARTSLDAAEAELQAIPLAQLESLPWLGRNVTAAGTVIDEMQAVAAGSAPVLADAAELIDFETLRPRSPGASPTEWRATLEDAIDLVEAVPGAIDTLGESRTAVAAIDTAGLLPPVRDAVEDVEAMLDEAYGKVAPVRKTFSDLRDWVEQGVEEFSLLDLIRGLL</sequence>
<name>A0ABP8EGS6_9MICO</name>
<reference evidence="2" key="1">
    <citation type="journal article" date="2019" name="Int. J. Syst. Evol. Microbiol.">
        <title>The Global Catalogue of Microorganisms (GCM) 10K type strain sequencing project: providing services to taxonomists for standard genome sequencing and annotation.</title>
        <authorList>
            <consortium name="The Broad Institute Genomics Platform"/>
            <consortium name="The Broad Institute Genome Sequencing Center for Infectious Disease"/>
            <person name="Wu L."/>
            <person name="Ma J."/>
        </authorList>
    </citation>
    <scope>NUCLEOTIDE SEQUENCE [LARGE SCALE GENOMIC DNA]</scope>
    <source>
        <strain evidence="2">JCM 17458</strain>
    </source>
</reference>
<evidence type="ECO:0000313" key="2">
    <source>
        <dbReference type="Proteomes" id="UP001501586"/>
    </source>
</evidence>
<dbReference type="Proteomes" id="UP001501586">
    <property type="component" value="Unassembled WGS sequence"/>
</dbReference>